<dbReference type="PANTHER" id="PTHR37810">
    <property type="entry name" value="IMMUNITY PROTEIN SDPI"/>
    <property type="match status" value="1"/>
</dbReference>
<evidence type="ECO:0000313" key="4">
    <source>
        <dbReference type="Proteomes" id="UP000184442"/>
    </source>
</evidence>
<dbReference type="OrthoDB" id="9808690at2"/>
<feature type="transmembrane region" description="Helical" evidence="1">
    <location>
        <begin position="12"/>
        <end position="32"/>
    </location>
</feature>
<feature type="transmembrane region" description="Helical" evidence="1">
    <location>
        <begin position="97"/>
        <end position="115"/>
    </location>
</feature>
<organism evidence="3 4">
    <name type="scientific">Lutispora thermophila DSM 19022</name>
    <dbReference type="NCBI Taxonomy" id="1122184"/>
    <lineage>
        <taxon>Bacteria</taxon>
        <taxon>Bacillati</taxon>
        <taxon>Bacillota</taxon>
        <taxon>Clostridia</taxon>
        <taxon>Lutisporales</taxon>
        <taxon>Lutisporaceae</taxon>
        <taxon>Lutispora</taxon>
    </lineage>
</organism>
<dbReference type="STRING" id="1122184.SAMN02745176_01489"/>
<dbReference type="GO" id="GO:0009636">
    <property type="term" value="P:response to toxic substance"/>
    <property type="evidence" value="ECO:0007669"/>
    <property type="project" value="TreeGrafter"/>
</dbReference>
<name>A0A1M6E8U0_9FIRM</name>
<feature type="transmembrane region" description="Helical" evidence="1">
    <location>
        <begin position="121"/>
        <end position="139"/>
    </location>
</feature>
<feature type="transmembrane region" description="Helical" evidence="1">
    <location>
        <begin position="167"/>
        <end position="185"/>
    </location>
</feature>
<keyword evidence="1" id="KW-1133">Transmembrane helix</keyword>
<dbReference type="Proteomes" id="UP000184442">
    <property type="component" value="Unassembled WGS sequence"/>
</dbReference>
<dbReference type="PANTHER" id="PTHR37810:SF5">
    <property type="entry name" value="IMMUNITY PROTEIN SDPI"/>
    <property type="match status" value="1"/>
</dbReference>
<dbReference type="InterPro" id="IPR012867">
    <property type="entry name" value="DUF1648"/>
</dbReference>
<dbReference type="InterPro" id="IPR025962">
    <property type="entry name" value="SdpI/YhfL"/>
</dbReference>
<feature type="domain" description="DUF1648" evidence="2">
    <location>
        <begin position="16"/>
        <end position="63"/>
    </location>
</feature>
<reference evidence="3 4" key="1">
    <citation type="submission" date="2016-11" db="EMBL/GenBank/DDBJ databases">
        <authorList>
            <person name="Jaros S."/>
            <person name="Januszkiewicz K."/>
            <person name="Wedrychowicz H."/>
        </authorList>
    </citation>
    <scope>NUCLEOTIDE SEQUENCE [LARGE SCALE GENOMIC DNA]</scope>
    <source>
        <strain evidence="3 4">DSM 19022</strain>
    </source>
</reference>
<keyword evidence="1" id="KW-0472">Membrane</keyword>
<accession>A0A1M6E8U0</accession>
<evidence type="ECO:0000259" key="2">
    <source>
        <dbReference type="Pfam" id="PF07853"/>
    </source>
</evidence>
<evidence type="ECO:0000256" key="1">
    <source>
        <dbReference type="SAM" id="Phobius"/>
    </source>
</evidence>
<gene>
    <name evidence="3" type="ORF">SAMN02745176_01489</name>
</gene>
<dbReference type="Pfam" id="PF13630">
    <property type="entry name" value="SdpI"/>
    <property type="match status" value="1"/>
</dbReference>
<dbReference type="InterPro" id="IPR026272">
    <property type="entry name" value="SdpI"/>
</dbReference>
<sequence length="219" mass="25323">MKKIDYNIKKELPLILMIIAAFAITIYFYPMLPDRIPTHWNFKGEIDGYSGKLSGAYLLPVMNLIMYGLFILIPLLDPKKENYKLFSSTYIFFRYLFHIYFLAFHAVIIAAALGYDVDMGRFVMFGISMLFMLMGNVMGRVKHNYFIGIRTPWTLASEEVWKKTHRLAALLWTVAGFIGIILALFRINLIWMLIVMLIASSLIPTAYSYILFNRAKTGN</sequence>
<dbReference type="RefSeq" id="WP_073025592.1">
    <property type="nucleotide sequence ID" value="NZ_FQZS01000008.1"/>
</dbReference>
<feature type="transmembrane region" description="Helical" evidence="1">
    <location>
        <begin position="191"/>
        <end position="212"/>
    </location>
</feature>
<dbReference type="AlphaFoldDB" id="A0A1M6E8U0"/>
<dbReference type="EMBL" id="FQZS01000008">
    <property type="protein sequence ID" value="SHI81833.1"/>
    <property type="molecule type" value="Genomic_DNA"/>
</dbReference>
<keyword evidence="4" id="KW-1185">Reference proteome</keyword>
<feature type="transmembrane region" description="Helical" evidence="1">
    <location>
        <begin position="57"/>
        <end position="76"/>
    </location>
</feature>
<dbReference type="Pfam" id="PF07853">
    <property type="entry name" value="DUF1648"/>
    <property type="match status" value="1"/>
</dbReference>
<keyword evidence="1" id="KW-0812">Transmembrane</keyword>
<proteinExistence type="predicted"/>
<dbReference type="PIRSF" id="PIRSF038959">
    <property type="entry name" value="SdpI"/>
    <property type="match status" value="1"/>
</dbReference>
<protein>
    <submittedName>
        <fullName evidence="3">Uncharacterized membrane protein</fullName>
    </submittedName>
</protein>
<evidence type="ECO:0000313" key="3">
    <source>
        <dbReference type="EMBL" id="SHI81833.1"/>
    </source>
</evidence>